<dbReference type="Pfam" id="PF00743">
    <property type="entry name" value="FMO-like"/>
    <property type="match status" value="1"/>
</dbReference>
<dbReference type="AlphaFoldDB" id="A0A9P8M2H5"/>
<dbReference type="InterPro" id="IPR051209">
    <property type="entry name" value="FAD-bind_Monooxygenase_sf"/>
</dbReference>
<dbReference type="Proteomes" id="UP000764110">
    <property type="component" value="Unassembled WGS sequence"/>
</dbReference>
<dbReference type="GO" id="GO:0004499">
    <property type="term" value="F:N,N-dimethylaniline monooxygenase activity"/>
    <property type="evidence" value="ECO:0007669"/>
    <property type="project" value="InterPro"/>
</dbReference>
<dbReference type="InterPro" id="IPR020946">
    <property type="entry name" value="Flavin_mOase-like"/>
</dbReference>
<evidence type="ECO:0000313" key="6">
    <source>
        <dbReference type="Proteomes" id="UP000764110"/>
    </source>
</evidence>
<name>A0A9P8M2H5_9HYPO</name>
<proteinExistence type="inferred from homology"/>
<dbReference type="GO" id="GO:0050660">
    <property type="term" value="F:flavin adenine dinucleotide binding"/>
    <property type="evidence" value="ECO:0007669"/>
    <property type="project" value="InterPro"/>
</dbReference>
<keyword evidence="4" id="KW-0560">Oxidoreductase</keyword>
<dbReference type="PANTHER" id="PTHR42877:SF11">
    <property type="entry name" value="MONOOXYGENASE, PUTATIVE (AFU_ORTHOLOGUE AFUA_6G13790)-RELATED"/>
    <property type="match status" value="1"/>
</dbReference>
<dbReference type="EMBL" id="JACEFI010000056">
    <property type="protein sequence ID" value="KAH0591669.1"/>
    <property type="molecule type" value="Genomic_DNA"/>
</dbReference>
<keyword evidence="3" id="KW-0274">FAD</keyword>
<evidence type="ECO:0000256" key="3">
    <source>
        <dbReference type="ARBA" id="ARBA00022827"/>
    </source>
</evidence>
<comment type="caution">
    <text evidence="5">The sequence shown here is derived from an EMBL/GenBank/DDBJ whole genome shotgun (WGS) entry which is preliminary data.</text>
</comment>
<reference evidence="5 6" key="1">
    <citation type="submission" date="2020-07" db="EMBL/GenBank/DDBJ databases">
        <title>Metarhizium humberi genome.</title>
        <authorList>
            <person name="Lysoe E."/>
        </authorList>
    </citation>
    <scope>NUCLEOTIDE SEQUENCE [LARGE SCALE GENOMIC DNA]</scope>
    <source>
        <strain evidence="5 6">ESALQ1638</strain>
    </source>
</reference>
<keyword evidence="2" id="KW-0285">Flavoprotein</keyword>
<comment type="similarity">
    <text evidence="1">Belongs to the FAD-binding monooxygenase family.</text>
</comment>
<dbReference type="PANTHER" id="PTHR42877">
    <property type="entry name" value="L-ORNITHINE N(5)-MONOOXYGENASE-RELATED"/>
    <property type="match status" value="1"/>
</dbReference>
<evidence type="ECO:0000313" key="5">
    <source>
        <dbReference type="EMBL" id="KAH0591669.1"/>
    </source>
</evidence>
<accession>A0A9P8M2H5</accession>
<dbReference type="GO" id="GO:0050661">
    <property type="term" value="F:NADP binding"/>
    <property type="evidence" value="ECO:0007669"/>
    <property type="project" value="InterPro"/>
</dbReference>
<keyword evidence="6" id="KW-1185">Reference proteome</keyword>
<dbReference type="SUPFAM" id="SSF51905">
    <property type="entry name" value="FAD/NAD(P)-binding domain"/>
    <property type="match status" value="3"/>
</dbReference>
<evidence type="ECO:0000256" key="4">
    <source>
        <dbReference type="ARBA" id="ARBA00023002"/>
    </source>
</evidence>
<evidence type="ECO:0000256" key="2">
    <source>
        <dbReference type="ARBA" id="ARBA00022630"/>
    </source>
</evidence>
<gene>
    <name evidence="5" type="ORF">MHUMG1_10600</name>
</gene>
<organism evidence="5 6">
    <name type="scientific">Metarhizium humberi</name>
    <dbReference type="NCBI Taxonomy" id="2596975"/>
    <lineage>
        <taxon>Eukaryota</taxon>
        <taxon>Fungi</taxon>
        <taxon>Dikarya</taxon>
        <taxon>Ascomycota</taxon>
        <taxon>Pezizomycotina</taxon>
        <taxon>Sordariomycetes</taxon>
        <taxon>Hypocreomycetidae</taxon>
        <taxon>Hypocreales</taxon>
        <taxon>Clavicipitaceae</taxon>
        <taxon>Metarhizium</taxon>
    </lineage>
</organism>
<sequence length="544" mass="62052">MLSNSIPILEQAVFTPRKLRVVCIGAGFSGLLLAYKWKHESNQDIMDLQIYEKNTDVGGTWLENTYPGVACDVPAHIYTFPFEPNPDWSSFYANGSEIWQYIKRTAEKYALHEPIQFNSKVISAVWDEDSSQWKIRVDQQGKIFETTADILINGSGILNQWRWPDIPGLHEFRGQLVHSADWKDDLDCTKKRIAIIGNGSSAIQILPQLQPQAAQIVTYIRSPTWITTNFAADFTPEGKNFEYSDEQKARFRENPEELFQLRKKIEHGMNQFFHVLLADSPQQAGARELFQSEMEAKLKNNPTLCKLLIPKFEVGCRRLTPGEGYLEALQESNVKIRFDPIDKVEETGIISHAGDLDLFDIIICATGFDVSFRPSWKMIGRDGVNLAEQWKEVPEAYFGICAPNMPNYFIFNGPNCPIAHGSLLSAMDATADYIMRWCRKISTEDIASIAVDADATADYNVYSTEFHNAKTVWTGACSSWFKHPTGKVTAMYAGNVLHYREILDRFRTEDFHVKYRSPNRFKFMGNGFTLRDEKGDDLAYYLTK</sequence>
<dbReference type="Gene3D" id="3.50.50.60">
    <property type="entry name" value="FAD/NAD(P)-binding domain"/>
    <property type="match status" value="2"/>
</dbReference>
<protein>
    <submittedName>
        <fullName evidence="5">Uncharacterized protein</fullName>
    </submittedName>
</protein>
<evidence type="ECO:0000256" key="1">
    <source>
        <dbReference type="ARBA" id="ARBA00010139"/>
    </source>
</evidence>
<dbReference type="InterPro" id="IPR036188">
    <property type="entry name" value="FAD/NAD-bd_sf"/>
</dbReference>